<keyword evidence="2" id="KW-0238">DNA-binding</keyword>
<proteinExistence type="predicted"/>
<sequence>MALECLDVHFSGLVADGEEIPLPTNFDAHTQNSQFDGMMWAWVDVDLSKYDVKSHKINITLPNHLIAKIDEKVSAHKSLYKSRSNYLAQLAMADLA</sequence>
<evidence type="ECO:0000313" key="3">
    <source>
        <dbReference type="Proteomes" id="UP000280228"/>
    </source>
</evidence>
<protein>
    <submittedName>
        <fullName evidence="2">DNA-binding protein, CopG family</fullName>
    </submittedName>
</protein>
<name>A0A3S9QE36_MORCA</name>
<dbReference type="CDD" id="cd22231">
    <property type="entry name" value="RHH_NikR_HicB-like"/>
    <property type="match status" value="1"/>
</dbReference>
<feature type="domain" description="HicB-like antitoxin of toxin-antitoxin system" evidence="1">
    <location>
        <begin position="2"/>
        <end position="91"/>
    </location>
</feature>
<dbReference type="Pfam" id="PF15919">
    <property type="entry name" value="HicB_lk_antitox"/>
    <property type="match status" value="1"/>
</dbReference>
<dbReference type="EMBL" id="CP034662">
    <property type="protein sequence ID" value="AZQ92965.1"/>
    <property type="molecule type" value="Genomic_DNA"/>
</dbReference>
<evidence type="ECO:0000259" key="1">
    <source>
        <dbReference type="Pfam" id="PF15919"/>
    </source>
</evidence>
<reference evidence="2 3" key="1">
    <citation type="submission" date="2018-12" db="EMBL/GenBank/DDBJ databases">
        <title>Persistence of Moraxella catarrhalis in Chronic Obstructive Pulmonary Disease and Regulation of the Hag/MID Adhesin.</title>
        <authorList>
            <person name="Murphy T."/>
            <person name="Zhao X."/>
            <person name="Vyas G."/>
            <person name="Aluvathingal J."/>
            <person name="Nadendla S."/>
            <person name="Tallon L."/>
            <person name="Tettelin H."/>
        </authorList>
    </citation>
    <scope>NUCLEOTIDE SEQUENCE [LARGE SCALE GENOMIC DNA]</scope>
    <source>
        <strain evidence="2 3">46P58B1</strain>
    </source>
</reference>
<evidence type="ECO:0000313" key="2">
    <source>
        <dbReference type="EMBL" id="AZQ92965.1"/>
    </source>
</evidence>
<dbReference type="GO" id="GO:0003677">
    <property type="term" value="F:DNA binding"/>
    <property type="evidence" value="ECO:0007669"/>
    <property type="project" value="UniProtKB-KW"/>
</dbReference>
<dbReference type="AlphaFoldDB" id="A0A3S9QE36"/>
<dbReference type="Gene3D" id="3.30.160.250">
    <property type="match status" value="1"/>
</dbReference>
<dbReference type="InterPro" id="IPR031807">
    <property type="entry name" value="HicB-like"/>
</dbReference>
<dbReference type="Proteomes" id="UP000280228">
    <property type="component" value="Chromosome"/>
</dbReference>
<gene>
    <name evidence="2" type="ORF">EJK53_1114</name>
</gene>
<accession>A0A3S9QE36</accession>
<organism evidence="2 3">
    <name type="scientific">Moraxella catarrhalis</name>
    <name type="common">Branhamella catarrhalis</name>
    <dbReference type="NCBI Taxonomy" id="480"/>
    <lineage>
        <taxon>Bacteria</taxon>
        <taxon>Pseudomonadati</taxon>
        <taxon>Pseudomonadota</taxon>
        <taxon>Gammaproteobacteria</taxon>
        <taxon>Moraxellales</taxon>
        <taxon>Moraxellaceae</taxon>
        <taxon>Moraxella</taxon>
    </lineage>
</organism>